<dbReference type="OrthoDB" id="9788327at2"/>
<feature type="domain" description="Transglutaminase-like" evidence="2">
    <location>
        <begin position="100"/>
        <end position="166"/>
    </location>
</feature>
<dbReference type="EMBL" id="AGRW01000055">
    <property type="protein sequence ID" value="EIC00515.1"/>
    <property type="molecule type" value="Genomic_DNA"/>
</dbReference>
<keyword evidence="1" id="KW-0732">Signal</keyword>
<dbReference type="GO" id="GO:0005737">
    <property type="term" value="C:cytoplasm"/>
    <property type="evidence" value="ECO:0007669"/>
    <property type="project" value="TreeGrafter"/>
</dbReference>
<accession>H7EPW4</accession>
<dbReference type="SUPFAM" id="SSF54001">
    <property type="entry name" value="Cysteine proteinases"/>
    <property type="match status" value="1"/>
</dbReference>
<name>H7EPW4_9SPIR</name>
<sequence>MFLKKNFVVAISALLFFSVPHGLFSAAMNSRVRLVPKNIAERIFVTPEETLPELVAFLVSGSADVSSKTKVMHDWICDNIAYDTDVFTEEGAGSQDYETVLKKRRAVCVGYANLFAAMCYYAKIEQKIIPGWSKGAFYPGYLRDESDHAWNAVKMGNKWQLIDITWDAGYVEGRTFIKRYTTQWLSLSPAQFIYSHLPEESRWQLLGEKEIRTGEKFVEEPYLPGLFFEYGLKFGKEEPKYTNKIGGIFSFDLLNSKGGVMTMCKLRKKDGGIVDDSVWYENIGGGKRLFVDVPDGGEYRIALAARSDGKPMNPPYFSRAEFESGVLPAARALLSKKKITAAELEKFESSYVLVEDNGRYYYADDPLDTVRINAVTKILKALERNTSNYENVATLSVRADETYGGYGDAPRFPQMFRGYDRTSLFRVSPLAGKVKRGTRQSFSVESKSFTKIAFVLGGNDFVFFGKNPKTGAFTLDFDIPQDCPDNLEVYASKDGKQFEAIISYSVY</sequence>
<keyword evidence="4" id="KW-1185">Reference proteome</keyword>
<dbReference type="Gene3D" id="3.10.620.30">
    <property type="match status" value="1"/>
</dbReference>
<dbReference type="Proteomes" id="UP000003571">
    <property type="component" value="Unassembled WGS sequence"/>
</dbReference>
<evidence type="ECO:0000313" key="4">
    <source>
        <dbReference type="Proteomes" id="UP000003571"/>
    </source>
</evidence>
<gene>
    <name evidence="3" type="ORF">TresaDRAFT_0609</name>
</gene>
<dbReference type="InterPro" id="IPR002931">
    <property type="entry name" value="Transglutaminase-like"/>
</dbReference>
<evidence type="ECO:0000256" key="1">
    <source>
        <dbReference type="SAM" id="SignalP"/>
    </source>
</evidence>
<dbReference type="eggNOG" id="COG5279">
    <property type="taxonomic scope" value="Bacteria"/>
</dbReference>
<proteinExistence type="predicted"/>
<feature type="chain" id="PRO_5003608927" evidence="1">
    <location>
        <begin position="26"/>
        <end position="507"/>
    </location>
</feature>
<protein>
    <submittedName>
        <fullName evidence="3">Transglutaminase domain-containing protein</fullName>
    </submittedName>
</protein>
<organism evidence="3 4">
    <name type="scientific">Treponema saccharophilum DSM 2985</name>
    <dbReference type="NCBI Taxonomy" id="907348"/>
    <lineage>
        <taxon>Bacteria</taxon>
        <taxon>Pseudomonadati</taxon>
        <taxon>Spirochaetota</taxon>
        <taxon>Spirochaetia</taxon>
        <taxon>Spirochaetales</taxon>
        <taxon>Treponemataceae</taxon>
        <taxon>Treponema</taxon>
    </lineage>
</organism>
<dbReference type="PATRIC" id="fig|907348.3.peg.3028"/>
<comment type="caution">
    <text evidence="3">The sequence shown here is derived from an EMBL/GenBank/DDBJ whole genome shotgun (WGS) entry which is preliminary data.</text>
</comment>
<dbReference type="AlphaFoldDB" id="H7EPW4"/>
<dbReference type="InterPro" id="IPR052557">
    <property type="entry name" value="CAP/Cytokinesis_protein"/>
</dbReference>
<dbReference type="RefSeq" id="WP_002706759.1">
    <property type="nucleotide sequence ID" value="NZ_AGRW01000055.1"/>
</dbReference>
<evidence type="ECO:0000313" key="3">
    <source>
        <dbReference type="EMBL" id="EIC00515.1"/>
    </source>
</evidence>
<dbReference type="SMART" id="SM00460">
    <property type="entry name" value="TGc"/>
    <property type="match status" value="1"/>
</dbReference>
<dbReference type="PANTHER" id="PTHR46333">
    <property type="entry name" value="CYTOKINESIS PROTEIN 3"/>
    <property type="match status" value="1"/>
</dbReference>
<dbReference type="STRING" id="907348.TresaDRAFT_0609"/>
<reference evidence="3 4" key="1">
    <citation type="submission" date="2011-09" db="EMBL/GenBank/DDBJ databases">
        <title>The draft genome of Treponema saccharophilum DSM 2985.</title>
        <authorList>
            <consortium name="US DOE Joint Genome Institute (JGI-PGF)"/>
            <person name="Lucas S."/>
            <person name="Copeland A."/>
            <person name="Lapidus A."/>
            <person name="Glavina del Rio T."/>
            <person name="Dalin E."/>
            <person name="Tice H."/>
            <person name="Bruce D."/>
            <person name="Goodwin L."/>
            <person name="Pitluck S."/>
            <person name="Peters L."/>
            <person name="Kyrpides N."/>
            <person name="Mavromatis K."/>
            <person name="Ivanova N."/>
            <person name="Markowitz V."/>
            <person name="Cheng J.-F."/>
            <person name="Hugenholtz P."/>
            <person name="Woyke T."/>
            <person name="Wu D."/>
            <person name="Gronow S."/>
            <person name="Wellnitz S."/>
            <person name="Brambilla E."/>
            <person name="Klenk H.-P."/>
            <person name="Eisen J.A."/>
        </authorList>
    </citation>
    <scope>NUCLEOTIDE SEQUENCE [LARGE SCALE GENOMIC DNA]</scope>
    <source>
        <strain evidence="3 4">DSM 2985</strain>
    </source>
</reference>
<dbReference type="InterPro" id="IPR038765">
    <property type="entry name" value="Papain-like_cys_pep_sf"/>
</dbReference>
<feature type="signal peptide" evidence="1">
    <location>
        <begin position="1"/>
        <end position="25"/>
    </location>
</feature>
<evidence type="ECO:0000259" key="2">
    <source>
        <dbReference type="SMART" id="SM00460"/>
    </source>
</evidence>
<dbReference type="Pfam" id="PF01841">
    <property type="entry name" value="Transglut_core"/>
    <property type="match status" value="1"/>
</dbReference>
<dbReference type="PANTHER" id="PTHR46333:SF2">
    <property type="entry name" value="CYTOKINESIS PROTEIN 3"/>
    <property type="match status" value="1"/>
</dbReference>